<dbReference type="InterPro" id="IPR001870">
    <property type="entry name" value="B30.2/SPRY"/>
</dbReference>
<dbReference type="InterPro" id="IPR006594">
    <property type="entry name" value="LisH"/>
</dbReference>
<dbReference type="EMBL" id="CP054544">
    <property type="protein sequence ID" value="QSL66621.1"/>
    <property type="molecule type" value="Genomic_DNA"/>
</dbReference>
<dbReference type="InterPro" id="IPR003877">
    <property type="entry name" value="SPRY_dom"/>
</dbReference>
<evidence type="ECO:0000259" key="1">
    <source>
        <dbReference type="PROSITE" id="PS50188"/>
    </source>
</evidence>
<reference evidence="3" key="1">
    <citation type="submission" date="2020-06" db="EMBL/GenBank/DDBJ databases">
        <title>Genomes of multiple members of Pneumocystis genus reveal paths to human pathogen Pneumocystis jirovecii.</title>
        <authorList>
            <person name="Cisse O.H."/>
            <person name="Ma L."/>
            <person name="Dekker J."/>
            <person name="Khil P."/>
            <person name="Jo J."/>
            <person name="Brenchley J."/>
            <person name="Blair R."/>
            <person name="Pahar B."/>
            <person name="Chabe M."/>
            <person name="Van Rompay K.A."/>
            <person name="Keesler R."/>
            <person name="Sukura A."/>
            <person name="Hirsch V."/>
            <person name="Kutty G."/>
            <person name="Liu Y."/>
            <person name="Peng L."/>
            <person name="Chen J."/>
            <person name="Song J."/>
            <person name="Weissenbacher-Lang C."/>
            <person name="Xu J."/>
            <person name="Upham N.S."/>
            <person name="Stajich J.E."/>
            <person name="Cuomo C.A."/>
            <person name="Cushion M.T."/>
            <person name="Kovacs J.A."/>
        </authorList>
    </citation>
    <scope>NUCLEOTIDE SEQUENCE</scope>
    <source>
        <strain evidence="3">2A</strain>
    </source>
</reference>
<dbReference type="AlphaFoldDB" id="A0A899FXV2"/>
<dbReference type="Proteomes" id="UP000663699">
    <property type="component" value="Chromosome 13"/>
</dbReference>
<dbReference type="PROSITE" id="PS50896">
    <property type="entry name" value="LISH"/>
    <property type="match status" value="1"/>
</dbReference>
<dbReference type="Pfam" id="PF10607">
    <property type="entry name" value="CTLH"/>
    <property type="match status" value="1"/>
</dbReference>
<evidence type="ECO:0000313" key="3">
    <source>
        <dbReference type="EMBL" id="QSL66621.1"/>
    </source>
</evidence>
<keyword evidence="4" id="KW-1185">Reference proteome</keyword>
<dbReference type="SMART" id="SM00668">
    <property type="entry name" value="CTLH"/>
    <property type="match status" value="1"/>
</dbReference>
<evidence type="ECO:0008006" key="5">
    <source>
        <dbReference type="Google" id="ProtNLM"/>
    </source>
</evidence>
<evidence type="ECO:0000259" key="2">
    <source>
        <dbReference type="PROSITE" id="PS50897"/>
    </source>
</evidence>
<dbReference type="PANTHER" id="PTHR12864">
    <property type="entry name" value="RAN BINDING PROTEIN 9-RELATED"/>
    <property type="match status" value="1"/>
</dbReference>
<dbReference type="InterPro" id="IPR050618">
    <property type="entry name" value="Ubq-SigPath_Reg"/>
</dbReference>
<dbReference type="SMART" id="SM00757">
    <property type="entry name" value="CRA"/>
    <property type="match status" value="1"/>
</dbReference>
<dbReference type="SUPFAM" id="SSF49899">
    <property type="entry name" value="Concanavalin A-like lectins/glucanases"/>
    <property type="match status" value="1"/>
</dbReference>
<dbReference type="InterPro" id="IPR043136">
    <property type="entry name" value="B30.2/SPRY_sf"/>
</dbReference>
<evidence type="ECO:0000313" key="4">
    <source>
        <dbReference type="Proteomes" id="UP000663699"/>
    </source>
</evidence>
<dbReference type="OrthoDB" id="25503at2759"/>
<gene>
    <name evidence="3" type="ORF">MERGE_001004</name>
</gene>
<dbReference type="Pfam" id="PF00622">
    <property type="entry name" value="SPRY"/>
    <property type="match status" value="1"/>
</dbReference>
<dbReference type="InterPro" id="IPR013320">
    <property type="entry name" value="ConA-like_dom_sf"/>
</dbReference>
<dbReference type="PROSITE" id="PS50188">
    <property type="entry name" value="B302_SPRY"/>
    <property type="match status" value="1"/>
</dbReference>
<accession>A0A899FXV2</accession>
<proteinExistence type="predicted"/>
<dbReference type="InterPro" id="IPR035782">
    <property type="entry name" value="SPRY_RanBP9/10"/>
</dbReference>
<sequence length="551" mass="62500">MIEMCRKFVNLFFLKEFQTLFSEKHCVYEFRMTSVNVLHISQPEIEEPFIPEYLQGTAFAEQYETRYLSFSRHGIGSDFSELPSSWNEDDKCSLLSLAGNGLEVKFVGPAKGIEQDAASVRANNPIPTRCGLYYYEIEILSKGYEGLIGIGFCKSTVPLNRLPGWESDSWGYHGDDGHSFCCQGIGKEYGPKFTKGDIIGCGINFSSGIGFYTKNGVHLGIAFRDLKGTLYPSVGLRTLGEHIRANFGKKPFVFDIEQYMRMEKLKAFESINSWPSSEDKEYNESSISTIVNNLVASYLSHNGYMESAKTFIQDVENREKIFASMDKDYISESIDIDDIDSVNRQHIRVAILNGDIDLALKLTNIFYPGLLETNESVYFKLKCHKFIEMMRQCSESGNENNDEIMTDITGVYNNDNASCFDSLENSSIEPQNSKKKNTRFLLSKILEYGQQLQEDYRDDNRSDIRKALEDTFSLLAYSNPKNSAVSYLLDENVRQIVAEELNKAILVFLGKSPISPLERLVQYTSVVINELGKKGSSESNFVNIRRDILDV</sequence>
<dbReference type="InterPro" id="IPR006595">
    <property type="entry name" value="CTLH_C"/>
</dbReference>
<dbReference type="InterPro" id="IPR024964">
    <property type="entry name" value="CTLH/CRA"/>
</dbReference>
<dbReference type="CDD" id="cd12909">
    <property type="entry name" value="SPRY_RanBP9_10"/>
    <property type="match status" value="1"/>
</dbReference>
<feature type="domain" description="B30.2/SPRY" evidence="1">
    <location>
        <begin position="64"/>
        <end position="252"/>
    </location>
</feature>
<dbReference type="SMART" id="SM00449">
    <property type="entry name" value="SPRY"/>
    <property type="match status" value="1"/>
</dbReference>
<organism evidence="3 4">
    <name type="scientific">Pneumocystis wakefieldiae</name>
    <dbReference type="NCBI Taxonomy" id="38082"/>
    <lineage>
        <taxon>Eukaryota</taxon>
        <taxon>Fungi</taxon>
        <taxon>Dikarya</taxon>
        <taxon>Ascomycota</taxon>
        <taxon>Taphrinomycotina</taxon>
        <taxon>Pneumocystomycetes</taxon>
        <taxon>Pneumocystaceae</taxon>
        <taxon>Pneumocystis</taxon>
    </lineage>
</organism>
<protein>
    <recommendedName>
        <fullName evidence="5">Protein SSH4</fullName>
    </recommendedName>
</protein>
<dbReference type="InterPro" id="IPR013144">
    <property type="entry name" value="CRA_dom"/>
</dbReference>
<name>A0A899FXV2_9ASCO</name>
<dbReference type="Gene3D" id="2.60.120.920">
    <property type="match status" value="1"/>
</dbReference>
<dbReference type="PROSITE" id="PS50897">
    <property type="entry name" value="CTLH"/>
    <property type="match status" value="1"/>
</dbReference>
<feature type="domain" description="CTLH" evidence="2">
    <location>
        <begin position="340"/>
        <end position="397"/>
    </location>
</feature>